<evidence type="ECO:0000256" key="1">
    <source>
        <dbReference type="SAM" id="MobiDB-lite"/>
    </source>
</evidence>
<feature type="compositionally biased region" description="Polar residues" evidence="1">
    <location>
        <begin position="49"/>
        <end position="59"/>
    </location>
</feature>
<gene>
    <name evidence="2" type="ORF">N0V83_001756</name>
</gene>
<feature type="compositionally biased region" description="Basic and acidic residues" evidence="1">
    <location>
        <begin position="28"/>
        <end position="48"/>
    </location>
</feature>
<proteinExistence type="predicted"/>
<feature type="compositionally biased region" description="Polar residues" evidence="1">
    <location>
        <begin position="246"/>
        <end position="255"/>
    </location>
</feature>
<feature type="compositionally biased region" description="Low complexity" evidence="1">
    <location>
        <begin position="412"/>
        <end position="422"/>
    </location>
</feature>
<evidence type="ECO:0000313" key="3">
    <source>
        <dbReference type="Proteomes" id="UP001140560"/>
    </source>
</evidence>
<keyword evidence="3" id="KW-1185">Reference proteome</keyword>
<feature type="region of interest" description="Disordered" evidence="1">
    <location>
        <begin position="471"/>
        <end position="537"/>
    </location>
</feature>
<protein>
    <submittedName>
        <fullName evidence="2">Uncharacterized protein</fullName>
    </submittedName>
</protein>
<dbReference type="Proteomes" id="UP001140560">
    <property type="component" value="Unassembled WGS sequence"/>
</dbReference>
<dbReference type="EMBL" id="JAPEUY010000002">
    <property type="protein sequence ID" value="KAJ4376472.1"/>
    <property type="molecule type" value="Genomic_DNA"/>
</dbReference>
<dbReference type="AlphaFoldDB" id="A0A9W8YG73"/>
<organism evidence="2 3">
    <name type="scientific">Neocucurbitaria cava</name>
    <dbReference type="NCBI Taxonomy" id="798079"/>
    <lineage>
        <taxon>Eukaryota</taxon>
        <taxon>Fungi</taxon>
        <taxon>Dikarya</taxon>
        <taxon>Ascomycota</taxon>
        <taxon>Pezizomycotina</taxon>
        <taxon>Dothideomycetes</taxon>
        <taxon>Pleosporomycetidae</taxon>
        <taxon>Pleosporales</taxon>
        <taxon>Pleosporineae</taxon>
        <taxon>Cucurbitariaceae</taxon>
        <taxon>Neocucurbitaria</taxon>
    </lineage>
</organism>
<accession>A0A9W8YG73</accession>
<feature type="compositionally biased region" description="Low complexity" evidence="1">
    <location>
        <begin position="517"/>
        <end position="537"/>
    </location>
</feature>
<feature type="compositionally biased region" description="Polar residues" evidence="1">
    <location>
        <begin position="70"/>
        <end position="79"/>
    </location>
</feature>
<dbReference type="OrthoDB" id="3798510at2759"/>
<feature type="region of interest" description="Disordered" evidence="1">
    <location>
        <begin position="400"/>
        <end position="442"/>
    </location>
</feature>
<sequence length="537" mass="59238">MAHSEQKRPGRQKSNSMSELRNRFAALRMKDDRPALEPPLGHRDHQTNSEESSPVSLTESVRHHWAPQFRPNSATTPASPKQAGYHAGPPQPPEPCFVRSKLRIQKLDADRVERKDSHLYPLSAFLTCPDLTDRYPSTSKFLDTAHTSLGNSDSKLINAPANPTDPELSAAWAVCTALDSKKPEPTSAQSAICMQEVELLCPQQPTQSPPSQCPPASSHPTLAMERLTPNPSNVQTYRPPVPRPTGQESTPSSVLPQVSEPLVQPLLGLQQTSSLPPHYIREGPQATFAQRIKALREHHNLCNSSASRLVRAPIPYPHLFIDAPKRQPPPAIPTNLFNKSHVDLILARQKASRRTLSPKAQKELDDFLERGHANPCWCSRHMKPASASRNTATVSCTTSMEGRYDTNEDDPAAASSDDSAADGNIDMYKVDTTPPTETPRSEFDELYDMMFESTKIEDDWTVVSPSARYRKLRSQSLPTSPVSDEDNELDMASYLPSPPLTPNRPKYTASDPGTDVSTPSPWILSPILSPSDSVQSP</sequence>
<feature type="region of interest" description="Disordered" evidence="1">
    <location>
        <begin position="1"/>
        <end position="97"/>
    </location>
</feature>
<evidence type="ECO:0000313" key="2">
    <source>
        <dbReference type="EMBL" id="KAJ4376472.1"/>
    </source>
</evidence>
<reference evidence="2" key="1">
    <citation type="submission" date="2022-10" db="EMBL/GenBank/DDBJ databases">
        <title>Tapping the CABI collections for fungal endophytes: first genome assemblies for Collariella, Neodidymelliopsis, Ascochyta clinopodiicola, Didymella pomorum, Didymosphaeria variabile, Neocosmospora piperis and Neocucurbitaria cava.</title>
        <authorList>
            <person name="Hill R."/>
        </authorList>
    </citation>
    <scope>NUCLEOTIDE SEQUENCE</scope>
    <source>
        <strain evidence="2">IMI 356814</strain>
    </source>
</reference>
<feature type="region of interest" description="Disordered" evidence="1">
    <location>
        <begin position="203"/>
        <end position="255"/>
    </location>
</feature>
<comment type="caution">
    <text evidence="2">The sequence shown here is derived from an EMBL/GenBank/DDBJ whole genome shotgun (WGS) entry which is preliminary data.</text>
</comment>
<name>A0A9W8YG73_9PLEO</name>